<proteinExistence type="predicted"/>
<evidence type="ECO:0000256" key="1">
    <source>
        <dbReference type="SAM" id="MobiDB-lite"/>
    </source>
</evidence>
<dbReference type="Proteomes" id="UP000627538">
    <property type="component" value="Unassembled WGS sequence"/>
</dbReference>
<reference evidence="3 4" key="1">
    <citation type="submission" date="2020-08" db="EMBL/GenBank/DDBJ databases">
        <title>Winkia gen. nov., sp. nov., isolated from faeces of the Anser albifrons in China.</title>
        <authorList>
            <person name="Liu Q."/>
        </authorList>
    </citation>
    <scope>NUCLEOTIDE SEQUENCE [LARGE SCALE GENOMIC DNA]</scope>
    <source>
        <strain evidence="3 4">C62</strain>
    </source>
</reference>
<dbReference type="InterPro" id="IPR021403">
    <property type="entry name" value="DUF3043"/>
</dbReference>
<evidence type="ECO:0000313" key="3">
    <source>
        <dbReference type="EMBL" id="MBD3688854.1"/>
    </source>
</evidence>
<name>A0A8I0KVE6_9ACTO</name>
<keyword evidence="2" id="KW-0812">Transmembrane</keyword>
<feature type="region of interest" description="Disordered" evidence="1">
    <location>
        <begin position="1"/>
        <end position="55"/>
    </location>
</feature>
<comment type="caution">
    <text evidence="3">The sequence shown here is derived from an EMBL/GenBank/DDBJ whole genome shotgun (WGS) entry which is preliminary data.</text>
</comment>
<organism evidence="3 4">
    <name type="scientific">Nanchangia anserum</name>
    <dbReference type="NCBI Taxonomy" id="2692125"/>
    <lineage>
        <taxon>Bacteria</taxon>
        <taxon>Bacillati</taxon>
        <taxon>Actinomycetota</taxon>
        <taxon>Actinomycetes</taxon>
        <taxon>Actinomycetales</taxon>
        <taxon>Actinomycetaceae</taxon>
        <taxon>Nanchangia</taxon>
    </lineage>
</organism>
<accession>A0A8I0KVE6</accession>
<dbReference type="EMBL" id="JACRUO010000001">
    <property type="protein sequence ID" value="MBD3688854.1"/>
    <property type="molecule type" value="Genomic_DNA"/>
</dbReference>
<protein>
    <submittedName>
        <fullName evidence="3">DUF3043 domain-containing protein</fullName>
    </submittedName>
</protein>
<feature type="transmembrane region" description="Helical" evidence="2">
    <location>
        <begin position="126"/>
        <end position="148"/>
    </location>
</feature>
<gene>
    <name evidence="3" type="ORF">H8R10_01170</name>
</gene>
<keyword evidence="2" id="KW-1133">Transmembrane helix</keyword>
<dbReference type="RefSeq" id="WP_191070949.1">
    <property type="nucleotide sequence ID" value="NZ_CP060506.1"/>
</dbReference>
<keyword evidence="2" id="KW-0472">Membrane</keyword>
<dbReference type="AlphaFoldDB" id="A0A8I0KVE6"/>
<keyword evidence="4" id="KW-1185">Reference proteome</keyword>
<evidence type="ECO:0000313" key="4">
    <source>
        <dbReference type="Proteomes" id="UP000627538"/>
    </source>
</evidence>
<dbReference type="Pfam" id="PF11241">
    <property type="entry name" value="DUF3043"/>
    <property type="match status" value="1"/>
</dbReference>
<evidence type="ECO:0000256" key="2">
    <source>
        <dbReference type="SAM" id="Phobius"/>
    </source>
</evidence>
<feature type="transmembrane region" description="Helical" evidence="2">
    <location>
        <begin position="101"/>
        <end position="120"/>
    </location>
</feature>
<sequence length="197" mass="22904">MKLPWKSTDEAPEPAASTTPVGKGRPTPKRRDAEKRNQRPLVGSKKESKERRRRQREVAYARQRAALEGHGDERYLPVNDRGDHRKYIRNFIDARWSLSEFVMPLFLLIIIAMFVLPYAWSSAPTVARMIPMYAFYIVFIACFLEWVITTRRVNAHLVSRSGGDKSVKRGNGRYVAYRMTTPRRLRQPVPMVKRGEK</sequence>